<dbReference type="GO" id="GO:0004318">
    <property type="term" value="F:enoyl-[acyl-carrier-protein] reductase (NADH) activity"/>
    <property type="evidence" value="ECO:0007669"/>
    <property type="project" value="UniProtKB-EC"/>
</dbReference>
<keyword evidence="5 8" id="KW-0560">Oxidoreductase</keyword>
<dbReference type="InterPro" id="IPR036291">
    <property type="entry name" value="NAD(P)-bd_dom_sf"/>
</dbReference>
<dbReference type="Gene3D" id="1.10.8.400">
    <property type="entry name" value="Enoyl acyl carrier protein reductase"/>
    <property type="match status" value="1"/>
</dbReference>
<dbReference type="Gene3D" id="3.40.50.720">
    <property type="entry name" value="NAD(P)-binding Rossmann-like Domain"/>
    <property type="match status" value="1"/>
</dbReference>
<dbReference type="Proteomes" id="UP000604381">
    <property type="component" value="Unassembled WGS sequence"/>
</dbReference>
<evidence type="ECO:0000313" key="12">
    <source>
        <dbReference type="Proteomes" id="UP000604381"/>
    </source>
</evidence>
<evidence type="ECO:0000256" key="3">
    <source>
        <dbReference type="ARBA" id="ARBA00022516"/>
    </source>
</evidence>
<dbReference type="PRINTS" id="PR00081">
    <property type="entry name" value="GDHRDH"/>
</dbReference>
<proteinExistence type="inferred from homology"/>
<protein>
    <recommendedName>
        <fullName evidence="8">Enoyl-[acyl-carrier-protein] reductase [NADH]</fullName>
        <ecNumber evidence="8">1.3.1.9</ecNumber>
    </recommendedName>
</protein>
<feature type="binding site" evidence="10">
    <location>
        <position position="94"/>
    </location>
    <ligand>
        <name>NAD(+)</name>
        <dbReference type="ChEBI" id="CHEBI:57540"/>
    </ligand>
</feature>
<dbReference type="EMBL" id="JADHEI010000033">
    <property type="protein sequence ID" value="MBF2735220.1"/>
    <property type="molecule type" value="Genomic_DNA"/>
</dbReference>
<keyword evidence="6" id="KW-0443">Lipid metabolism</keyword>
<evidence type="ECO:0000256" key="7">
    <source>
        <dbReference type="ARBA" id="ARBA00023160"/>
    </source>
</evidence>
<dbReference type="AlphaFoldDB" id="A0A930Y1C7"/>
<dbReference type="InterPro" id="IPR002347">
    <property type="entry name" value="SDR_fam"/>
</dbReference>
<dbReference type="PANTHER" id="PTHR43159">
    <property type="entry name" value="ENOYL-[ACYL-CARRIER-PROTEIN] REDUCTASE"/>
    <property type="match status" value="1"/>
</dbReference>
<dbReference type="PANTHER" id="PTHR43159:SF2">
    <property type="entry name" value="ENOYL-[ACYL-CARRIER-PROTEIN] REDUCTASE [NADH], CHLOROPLASTIC"/>
    <property type="match status" value="1"/>
</dbReference>
<evidence type="ECO:0000256" key="9">
    <source>
        <dbReference type="PIRSR" id="PIRSR000094-1"/>
    </source>
</evidence>
<keyword evidence="3 8" id="KW-0444">Lipid biosynthesis</keyword>
<comment type="pathway">
    <text evidence="1">Lipid metabolism; fatty acid biosynthesis.</text>
</comment>
<evidence type="ECO:0000256" key="1">
    <source>
        <dbReference type="ARBA" id="ARBA00005194"/>
    </source>
</evidence>
<evidence type="ECO:0000256" key="10">
    <source>
        <dbReference type="PIRSR" id="PIRSR000094-3"/>
    </source>
</evidence>
<dbReference type="CDD" id="cd05372">
    <property type="entry name" value="ENR_SDR"/>
    <property type="match status" value="1"/>
</dbReference>
<dbReference type="EC" id="1.3.1.9" evidence="8"/>
<feature type="binding site" evidence="10">
    <location>
        <position position="13"/>
    </location>
    <ligand>
        <name>NAD(+)</name>
        <dbReference type="ChEBI" id="CHEBI:57540"/>
    </ligand>
</feature>
<dbReference type="PIRSF" id="PIRSF000094">
    <property type="entry name" value="Enoyl-ACP_rdct"/>
    <property type="match status" value="1"/>
</dbReference>
<comment type="similarity">
    <text evidence="2 8">Belongs to the short-chain dehydrogenases/reductases (SDR) family. FabI subfamily.</text>
</comment>
<reference evidence="11" key="1">
    <citation type="submission" date="2020-10" db="EMBL/GenBank/DDBJ databases">
        <title>An improved Amphimedon queenslandica hologenome assembly reveals how three proteobacterial symbionts can extend the metabolic phenotypic of their marine sponge host.</title>
        <authorList>
            <person name="Degnan B."/>
            <person name="Degnan S."/>
            <person name="Xiang X."/>
        </authorList>
    </citation>
    <scope>NUCLEOTIDE SEQUENCE</scope>
    <source>
        <strain evidence="11">AqS2</strain>
    </source>
</reference>
<keyword evidence="8 10" id="KW-0520">NAD</keyword>
<evidence type="ECO:0000256" key="4">
    <source>
        <dbReference type="ARBA" id="ARBA00022832"/>
    </source>
</evidence>
<dbReference type="SUPFAM" id="SSF51735">
    <property type="entry name" value="NAD(P)-binding Rossmann-fold domains"/>
    <property type="match status" value="1"/>
</dbReference>
<gene>
    <name evidence="11" type="ORF">ISN26_03920</name>
</gene>
<dbReference type="GO" id="GO:0006633">
    <property type="term" value="P:fatty acid biosynthetic process"/>
    <property type="evidence" value="ECO:0007669"/>
    <property type="project" value="UniProtKB-KW"/>
</dbReference>
<dbReference type="InterPro" id="IPR014358">
    <property type="entry name" value="Enoyl-ACP_Rdtase_NADH"/>
</dbReference>
<keyword evidence="7 8" id="KW-0275">Fatty acid biosynthesis</keyword>
<keyword evidence="12" id="KW-1185">Reference proteome</keyword>
<evidence type="ECO:0000256" key="8">
    <source>
        <dbReference type="PIRNR" id="PIRNR000094"/>
    </source>
</evidence>
<feature type="binding site" evidence="10">
    <location>
        <begin position="194"/>
        <end position="198"/>
    </location>
    <ligand>
        <name>NAD(+)</name>
        <dbReference type="ChEBI" id="CHEBI:57540"/>
    </ligand>
</feature>
<accession>A0A930Y1C7</accession>
<feature type="binding site" evidence="10">
    <location>
        <begin position="19"/>
        <end position="20"/>
    </location>
    <ligand>
        <name>NAD(+)</name>
        <dbReference type="ChEBI" id="CHEBI:57540"/>
    </ligand>
</feature>
<feature type="active site" description="Proton acceptor" evidence="9">
    <location>
        <position position="148"/>
    </location>
</feature>
<dbReference type="Pfam" id="PF13561">
    <property type="entry name" value="adh_short_C2"/>
    <property type="match status" value="1"/>
</dbReference>
<comment type="catalytic activity">
    <reaction evidence="8">
        <text>a 2,3-saturated acyl-[ACP] + NAD(+) = a (2E)-enoyl-[ACP] + NADH + H(+)</text>
        <dbReference type="Rhea" id="RHEA:10240"/>
        <dbReference type="Rhea" id="RHEA-COMP:9925"/>
        <dbReference type="Rhea" id="RHEA-COMP:9926"/>
        <dbReference type="ChEBI" id="CHEBI:15378"/>
        <dbReference type="ChEBI" id="CHEBI:57540"/>
        <dbReference type="ChEBI" id="CHEBI:57945"/>
        <dbReference type="ChEBI" id="CHEBI:78784"/>
        <dbReference type="ChEBI" id="CHEBI:78785"/>
        <dbReference type="EC" id="1.3.1.9"/>
    </reaction>
</comment>
<name>A0A930Y1C7_9GAMM</name>
<organism evidence="11 12">
    <name type="scientific">Candidatus Amphirhobacter heronislandensis</name>
    <dbReference type="NCBI Taxonomy" id="1732024"/>
    <lineage>
        <taxon>Bacteria</taxon>
        <taxon>Pseudomonadati</taxon>
        <taxon>Pseudomonadota</taxon>
        <taxon>Gammaproteobacteria</taxon>
        <taxon>Candidatus Tethybacterales</taxon>
        <taxon>Candidatus Tethybacteraceae</taxon>
        <taxon>Candidatus Amphirhobacter</taxon>
    </lineage>
</organism>
<evidence type="ECO:0000256" key="5">
    <source>
        <dbReference type="ARBA" id="ARBA00023002"/>
    </source>
</evidence>
<evidence type="ECO:0000256" key="2">
    <source>
        <dbReference type="ARBA" id="ARBA00009233"/>
    </source>
</evidence>
<feature type="binding site" evidence="10">
    <location>
        <position position="165"/>
    </location>
    <ligand>
        <name>NAD(+)</name>
        <dbReference type="ChEBI" id="CHEBI:57540"/>
    </ligand>
</feature>
<evidence type="ECO:0000313" key="11">
    <source>
        <dbReference type="EMBL" id="MBF2735220.1"/>
    </source>
</evidence>
<keyword evidence="4" id="KW-0276">Fatty acid metabolism</keyword>
<feature type="active site" description="Proton acceptor" evidence="9">
    <location>
        <position position="158"/>
    </location>
</feature>
<evidence type="ECO:0000256" key="6">
    <source>
        <dbReference type="ARBA" id="ARBA00023098"/>
    </source>
</evidence>
<comment type="caution">
    <text evidence="11">The sequence shown here is derived from an EMBL/GenBank/DDBJ whole genome shotgun (WGS) entry which is preliminary data.</text>
</comment>
<sequence>MNLLQDKTVLVTGILSRHSIAYAIAKACQDNGAKLIITYQDHERVAAKARGLAEEDFPGAPLHALDAGSDENIEKLFAQLKEEGVELDGLVHSMAFVNRRALQGPYHRGTSRRDFQIALDISAYSFTALAAAAAPLLKPDACLLTLTYLGSQRAVTNYNVMGVAKAALESSVRYLAASFGPQKVRVNAISAGPIKTLAASGIGGFNKILEVVAAESALRRNVSQEEVASAALFLLSSLASGVTGEILHVDAGHNFMLGRVEDEAADADA</sequence>
<feature type="binding site" evidence="10">
    <location>
        <position position="40"/>
    </location>
    <ligand>
        <name>NAD(+)</name>
        <dbReference type="ChEBI" id="CHEBI:57540"/>
    </ligand>
</feature>